<evidence type="ECO:0000313" key="2">
    <source>
        <dbReference type="Proteomes" id="UP001150217"/>
    </source>
</evidence>
<comment type="caution">
    <text evidence="1">The sequence shown here is derived from an EMBL/GenBank/DDBJ whole genome shotgun (WGS) entry which is preliminary data.</text>
</comment>
<reference evidence="1" key="1">
    <citation type="submission" date="2022-08" db="EMBL/GenBank/DDBJ databases">
        <title>A Global Phylogenomic Analysis of the Shiitake Genus Lentinula.</title>
        <authorList>
            <consortium name="DOE Joint Genome Institute"/>
            <person name="Sierra-Patev S."/>
            <person name="Min B."/>
            <person name="Naranjo-Ortiz M."/>
            <person name="Looney B."/>
            <person name="Konkel Z."/>
            <person name="Slot J.C."/>
            <person name="Sakamoto Y."/>
            <person name="Steenwyk J.L."/>
            <person name="Rokas A."/>
            <person name="Carro J."/>
            <person name="Camarero S."/>
            <person name="Ferreira P."/>
            <person name="Molpeceres G."/>
            <person name="Ruiz-Duenas F.J."/>
            <person name="Serrano A."/>
            <person name="Henrissat B."/>
            <person name="Drula E."/>
            <person name="Hughes K.W."/>
            <person name="Mata J.L."/>
            <person name="Ishikawa N.K."/>
            <person name="Vargas-Isla R."/>
            <person name="Ushijima S."/>
            <person name="Smith C.A."/>
            <person name="Ahrendt S."/>
            <person name="Andreopoulos W."/>
            <person name="He G."/>
            <person name="Labutti K."/>
            <person name="Lipzen A."/>
            <person name="Ng V."/>
            <person name="Riley R."/>
            <person name="Sandor L."/>
            <person name="Barry K."/>
            <person name="Martinez A.T."/>
            <person name="Xiao Y."/>
            <person name="Gibbons J.G."/>
            <person name="Terashima K."/>
            <person name="Grigoriev I.V."/>
            <person name="Hibbett D.S."/>
        </authorList>
    </citation>
    <scope>NUCLEOTIDE SEQUENCE</scope>
    <source>
        <strain evidence="1">RHP3577 ss4</strain>
    </source>
</reference>
<dbReference type="EMBL" id="JANVFT010000009">
    <property type="protein sequence ID" value="KAJ4499742.1"/>
    <property type="molecule type" value="Genomic_DNA"/>
</dbReference>
<sequence length="173" mass="20175">MSGVARHERRMEAYEIRTGFYNKPNGIVNEVAGWKTRRSTERGVKFLCIAENCLGCQADKTVLHVTKLKMRNSRSSATQSEQTQIPDSRYYKAQKLVRLNRQVLNEWHHDEFATLWDFLQNIPAVQQEIRGKNNAGEVEVEDDESYINLITSYLIMEKVFMDLFPKKSPKIVY</sequence>
<organism evidence="1 2">
    <name type="scientific">Lentinula lateritia</name>
    <dbReference type="NCBI Taxonomy" id="40482"/>
    <lineage>
        <taxon>Eukaryota</taxon>
        <taxon>Fungi</taxon>
        <taxon>Dikarya</taxon>
        <taxon>Basidiomycota</taxon>
        <taxon>Agaricomycotina</taxon>
        <taxon>Agaricomycetes</taxon>
        <taxon>Agaricomycetidae</taxon>
        <taxon>Agaricales</taxon>
        <taxon>Marasmiineae</taxon>
        <taxon>Omphalotaceae</taxon>
        <taxon>Lentinula</taxon>
    </lineage>
</organism>
<proteinExistence type="predicted"/>
<evidence type="ECO:0000313" key="1">
    <source>
        <dbReference type="EMBL" id="KAJ4499742.1"/>
    </source>
</evidence>
<gene>
    <name evidence="1" type="ORF">C8R41DRAFT_863725</name>
</gene>
<protein>
    <submittedName>
        <fullName evidence="1">Uncharacterized protein</fullName>
    </submittedName>
</protein>
<name>A0ABQ8VTN7_9AGAR</name>
<keyword evidence="2" id="KW-1185">Reference proteome</keyword>
<dbReference type="Proteomes" id="UP001150217">
    <property type="component" value="Unassembled WGS sequence"/>
</dbReference>
<accession>A0ABQ8VTN7</accession>